<protein>
    <submittedName>
        <fullName evidence="6">Regulatory protein</fullName>
    </submittedName>
</protein>
<dbReference type="InterPro" id="IPR010982">
    <property type="entry name" value="Lambda_DNA-bd_dom_sf"/>
</dbReference>
<feature type="domain" description="HTH lacI-type" evidence="5">
    <location>
        <begin position="15"/>
        <end position="69"/>
    </location>
</feature>
<dbReference type="PROSITE" id="PS50932">
    <property type="entry name" value="HTH_LACI_2"/>
    <property type="match status" value="1"/>
</dbReference>
<gene>
    <name evidence="6" type="ORF">SOPEG_3726</name>
</gene>
<dbReference type="Pfam" id="PF13377">
    <property type="entry name" value="Peripla_BP_3"/>
    <property type="match status" value="1"/>
</dbReference>
<dbReference type="Gene3D" id="3.40.50.2300">
    <property type="match status" value="2"/>
</dbReference>
<accession>W0HRP7</accession>
<evidence type="ECO:0000313" key="6">
    <source>
        <dbReference type="EMBL" id="AHF74900.1"/>
    </source>
</evidence>
<evidence type="ECO:0000256" key="3">
    <source>
        <dbReference type="ARBA" id="ARBA00023125"/>
    </source>
</evidence>
<evidence type="ECO:0000256" key="4">
    <source>
        <dbReference type="ARBA" id="ARBA00023163"/>
    </source>
</evidence>
<dbReference type="SUPFAM" id="SSF47413">
    <property type="entry name" value="lambda repressor-like DNA-binding domains"/>
    <property type="match status" value="1"/>
</dbReference>
<evidence type="ECO:0000313" key="7">
    <source>
        <dbReference type="Proteomes" id="UP000019025"/>
    </source>
</evidence>
<dbReference type="Proteomes" id="UP000019025">
    <property type="component" value="Chromosome"/>
</dbReference>
<dbReference type="PANTHER" id="PTHR30146:SF151">
    <property type="entry name" value="HTH-TYPE TRANSCRIPTIONAL REPRESSOR CYTR"/>
    <property type="match status" value="1"/>
</dbReference>
<sequence length="347" mass="37151">MSAAPPPPGSLARRATLIDVARRAGVSPATVSNAINGRRYVEAGTRLRIEAVISELGYIPNLRARGLRTGKANTIALFSSMPAAVSSGPAKLGFMMEVAMTAALAALEKKLALILVPPQSLGVEDLKMDGALVIEPCVDDPYLSGLRRRGVPVVSIGRPPDTEAVMPFVDLQSAQTAALLLAHLSASGARDIALFIGDTGRSAYQDTEQDYLRYAAQHGIVPRVYRLNEIDGEQAGFQAALALRRDAPQVDGVLILVDTFAAGAVRAFTQSGVSIPEEMRIATRYDGIRARETWPGLTAVNLHLDEVARLAHRSTFFVDVRSDTSATLLEPGRGIGYQRLYPPGARR</sequence>
<evidence type="ECO:0000256" key="2">
    <source>
        <dbReference type="ARBA" id="ARBA00023015"/>
    </source>
</evidence>
<dbReference type="InterPro" id="IPR046335">
    <property type="entry name" value="LacI/GalR-like_sensor"/>
</dbReference>
<dbReference type="PROSITE" id="PS00356">
    <property type="entry name" value="HTH_LACI_1"/>
    <property type="match status" value="1"/>
</dbReference>
<dbReference type="AlphaFoldDB" id="W0HRP7"/>
<evidence type="ECO:0000259" key="5">
    <source>
        <dbReference type="PROSITE" id="PS50932"/>
    </source>
</evidence>
<dbReference type="HOGENOM" id="CLU_037628_6_1_6"/>
<dbReference type="PANTHER" id="PTHR30146">
    <property type="entry name" value="LACI-RELATED TRANSCRIPTIONAL REPRESSOR"/>
    <property type="match status" value="1"/>
</dbReference>
<dbReference type="Pfam" id="PF00356">
    <property type="entry name" value="LacI"/>
    <property type="match status" value="1"/>
</dbReference>
<dbReference type="SMART" id="SM00354">
    <property type="entry name" value="HTH_LACI"/>
    <property type="match status" value="1"/>
</dbReference>
<dbReference type="GO" id="GO:0003700">
    <property type="term" value="F:DNA-binding transcription factor activity"/>
    <property type="evidence" value="ECO:0007669"/>
    <property type="project" value="TreeGrafter"/>
</dbReference>
<dbReference type="KEGG" id="pes:SOPEG_3726"/>
<dbReference type="InterPro" id="IPR000843">
    <property type="entry name" value="HTH_LacI"/>
</dbReference>
<dbReference type="InterPro" id="IPR028082">
    <property type="entry name" value="Peripla_BP_I"/>
</dbReference>
<name>W0HRP7_9GAMM</name>
<dbReference type="PATRIC" id="fig|2342.5.peg.4086"/>
<evidence type="ECO:0000256" key="1">
    <source>
        <dbReference type="ARBA" id="ARBA00022491"/>
    </source>
</evidence>
<proteinExistence type="predicted"/>
<reference evidence="6 7" key="1">
    <citation type="journal article" date="2014" name="Genome Biol. Evol.">
        <title>Genome degeneration and adaptation in a nascent stage of symbiosis.</title>
        <authorList>
            <person name="Oakeson K.F."/>
            <person name="Gil R."/>
            <person name="Clayton A.L."/>
            <person name="Dunn D.M."/>
            <person name="von Niederhausern A.C."/>
            <person name="Hamil C."/>
            <person name="Aoyagi A."/>
            <person name="Duval B."/>
            <person name="Baca A."/>
            <person name="Silva F.J."/>
            <person name="Vallier A."/>
            <person name="Jackson D.G."/>
            <person name="Latorre A."/>
            <person name="Weiss R.B."/>
            <person name="Heddi A."/>
            <person name="Moya A."/>
            <person name="Dale C."/>
        </authorList>
    </citation>
    <scope>NUCLEOTIDE SEQUENCE [LARGE SCALE GENOMIC DNA]</scope>
    <source>
        <strain evidence="7">none</strain>
    </source>
</reference>
<dbReference type="eggNOG" id="COG1609">
    <property type="taxonomic scope" value="Bacteria"/>
</dbReference>
<keyword evidence="2" id="KW-0805">Transcription regulation</keyword>
<dbReference type="SUPFAM" id="SSF53822">
    <property type="entry name" value="Periplasmic binding protein-like I"/>
    <property type="match status" value="1"/>
</dbReference>
<dbReference type="STRING" id="2342.SOPEG_3726"/>
<keyword evidence="7" id="KW-1185">Reference proteome</keyword>
<dbReference type="CDD" id="cd01392">
    <property type="entry name" value="HTH_LacI"/>
    <property type="match status" value="1"/>
</dbReference>
<dbReference type="GO" id="GO:0000976">
    <property type="term" value="F:transcription cis-regulatory region binding"/>
    <property type="evidence" value="ECO:0007669"/>
    <property type="project" value="TreeGrafter"/>
</dbReference>
<dbReference type="EMBL" id="CP006568">
    <property type="protein sequence ID" value="AHF74900.1"/>
    <property type="molecule type" value="Genomic_DNA"/>
</dbReference>
<keyword evidence="1" id="KW-0678">Repressor</keyword>
<keyword evidence="3" id="KW-0238">DNA-binding</keyword>
<organism evidence="6 7">
    <name type="scientific">Candidatus Sodalis pierantonii str. SOPE</name>
    <dbReference type="NCBI Taxonomy" id="2342"/>
    <lineage>
        <taxon>Bacteria</taxon>
        <taxon>Pseudomonadati</taxon>
        <taxon>Pseudomonadota</taxon>
        <taxon>Gammaproteobacteria</taxon>
        <taxon>Enterobacterales</taxon>
        <taxon>Bruguierivoracaceae</taxon>
        <taxon>Sodalis</taxon>
    </lineage>
</organism>
<keyword evidence="4" id="KW-0804">Transcription</keyword>
<dbReference type="Gene3D" id="1.10.260.40">
    <property type="entry name" value="lambda repressor-like DNA-binding domains"/>
    <property type="match status" value="1"/>
</dbReference>